<keyword evidence="5" id="KW-1185">Reference proteome</keyword>
<feature type="signal peptide" evidence="2">
    <location>
        <begin position="1"/>
        <end position="18"/>
    </location>
</feature>
<dbReference type="Pfam" id="PF18962">
    <property type="entry name" value="Por_Secre_tail"/>
    <property type="match status" value="1"/>
</dbReference>
<accession>A0ABT9SPF3</accession>
<keyword evidence="1 2" id="KW-0732">Signal</keyword>
<evidence type="ECO:0000256" key="1">
    <source>
        <dbReference type="ARBA" id="ARBA00022729"/>
    </source>
</evidence>
<proteinExistence type="predicted"/>
<dbReference type="InterPro" id="IPR013431">
    <property type="entry name" value="Delta_60_rpt"/>
</dbReference>
<dbReference type="Proteomes" id="UP001235513">
    <property type="component" value="Unassembled WGS sequence"/>
</dbReference>
<dbReference type="RefSeq" id="WP_306844133.1">
    <property type="nucleotide sequence ID" value="NZ_JAUSRL010000004.1"/>
</dbReference>
<dbReference type="EMBL" id="JAUSRL010000004">
    <property type="protein sequence ID" value="MDP9960686.1"/>
    <property type="molecule type" value="Genomic_DNA"/>
</dbReference>
<feature type="domain" description="Secretion system C-terminal sorting" evidence="3">
    <location>
        <begin position="395"/>
        <end position="457"/>
    </location>
</feature>
<evidence type="ECO:0000313" key="4">
    <source>
        <dbReference type="EMBL" id="MDP9960686.1"/>
    </source>
</evidence>
<evidence type="ECO:0000256" key="2">
    <source>
        <dbReference type="SAM" id="SignalP"/>
    </source>
</evidence>
<comment type="caution">
    <text evidence="4">The sequence shown here is derived from an EMBL/GenBank/DDBJ whole genome shotgun (WGS) entry which is preliminary data.</text>
</comment>
<dbReference type="Gene3D" id="2.80.10.50">
    <property type="match status" value="2"/>
</dbReference>
<dbReference type="NCBIfam" id="TIGR02608">
    <property type="entry name" value="delta_60_rpt"/>
    <property type="match status" value="3"/>
</dbReference>
<name>A0ABT9SPF3_9FLAO</name>
<protein>
    <submittedName>
        <fullName evidence="4">Delta-60 repeat protein</fullName>
    </submittedName>
</protein>
<gene>
    <name evidence="4" type="ORF">J2T04_002574</name>
</gene>
<evidence type="ECO:0000259" key="3">
    <source>
        <dbReference type="Pfam" id="PF18962"/>
    </source>
</evidence>
<feature type="chain" id="PRO_5046470579" evidence="2">
    <location>
        <begin position="19"/>
        <end position="459"/>
    </location>
</feature>
<dbReference type="InterPro" id="IPR026444">
    <property type="entry name" value="Secre_tail"/>
</dbReference>
<dbReference type="Pfam" id="PF17164">
    <property type="entry name" value="DUF5122"/>
    <property type="match status" value="2"/>
</dbReference>
<evidence type="ECO:0000313" key="5">
    <source>
        <dbReference type="Proteomes" id="UP001235513"/>
    </source>
</evidence>
<organism evidence="4 5">
    <name type="scientific">Chryseobacterium lathyri</name>
    <dbReference type="NCBI Taxonomy" id="395933"/>
    <lineage>
        <taxon>Bacteria</taxon>
        <taxon>Pseudomonadati</taxon>
        <taxon>Bacteroidota</taxon>
        <taxon>Flavobacteriia</taxon>
        <taxon>Flavobacteriales</taxon>
        <taxon>Weeksellaceae</taxon>
        <taxon>Chryseobacterium group</taxon>
        <taxon>Chryseobacterium</taxon>
    </lineage>
</organism>
<dbReference type="NCBIfam" id="TIGR04183">
    <property type="entry name" value="Por_Secre_tail"/>
    <property type="match status" value="1"/>
</dbReference>
<reference evidence="4 5" key="1">
    <citation type="submission" date="2023-07" db="EMBL/GenBank/DDBJ databases">
        <title>Sorghum-associated microbial communities from plants grown in Nebraska, USA.</title>
        <authorList>
            <person name="Schachtman D."/>
        </authorList>
    </citation>
    <scope>NUCLEOTIDE SEQUENCE [LARGE SCALE GENOMIC DNA]</scope>
    <source>
        <strain evidence="4 5">CC351</strain>
    </source>
</reference>
<sequence>MKKILLLGLLMVIQSISAQVISKDNSFASSGKFTISGNNNYWSRMIQNPDGSIYFIYNKINSSGIEKSFLSKLTANGIIDTSFGTNGELELPYISADSQLKKQPDGKLLAFGFYNGGAATTRILPNGQLDNAFGVNGSSTIPELGSDVNDRSYGLILQNEKILVHGVSGPAGQIRHKIYRLNATGSIDSTFGNNGSVLTQGTGSIGSFVLIDNQSNIINLTNSGIMEKFDLNGQPLINFGNNGVLQMSFTLSDFVGTAFMDSNNNIVYSNFNAEINRIKPNGTLDNTFNFDPALLPSSTWIVNIIEKNGYYYIGGTNEDFDRTYFISRLTQNGSVDPVFNYFIETDIALTGIEDMIVNDNNIMASGGGYVVKYLINNVLSTTETIKSNPDISFENPVKQNLVFITKEKVSKIEIYSTDGKIVKTLKDNNTNLAGLVKGTYIAKVTFENGRMIAKKLIKN</sequence>